<feature type="compositionally biased region" description="Basic residues" evidence="1">
    <location>
        <begin position="61"/>
        <end position="74"/>
    </location>
</feature>
<geneLocation type="plasmid" evidence="2">
    <name>pRGFK1673</name>
</geneLocation>
<organism evidence="2">
    <name type="scientific">uncultured prokaryote</name>
    <dbReference type="NCBI Taxonomy" id="198431"/>
    <lineage>
        <taxon>unclassified sequences</taxon>
        <taxon>environmental samples</taxon>
    </lineage>
</organism>
<proteinExistence type="predicted"/>
<protein>
    <submittedName>
        <fullName evidence="2">Uncharacterized protein</fullName>
    </submittedName>
</protein>
<sequence length="170" mass="18956">MLHAKQRELVIHSLYTTNPSLHNNKSLPSQQQIPPLMATNPSLFKLYRSRNTGLADGLKGLKGKRKKRETKPKRGVLQCSDRRALRWKAPKRAKQAHQVLIQIPRPSSCCAPSTTVQGDSSACGCFAPSRRSLRLVSCAHGQSGLRVVLVWLLRNNAYRGLTGAYRVICM</sequence>
<dbReference type="AlphaFoldDB" id="A0A0H5Q6I4"/>
<accession>A0A0H5Q6I4</accession>
<reference evidence="2" key="2">
    <citation type="submission" date="2015-07" db="EMBL/GenBank/DDBJ databases">
        <title>Plasmids, circular viruses and viroids from rat gut.</title>
        <authorList>
            <person name="Jorgensen T.J."/>
            <person name="Hansen M.A."/>
            <person name="Xu Z."/>
            <person name="Tabak M.A."/>
            <person name="Sorensen S.J."/>
            <person name="Hansen L.H."/>
        </authorList>
    </citation>
    <scope>NUCLEOTIDE SEQUENCE</scope>
    <source>
        <plasmid evidence="2">pRGFK1673</plasmid>
    </source>
</reference>
<keyword evidence="2" id="KW-0614">Plasmid</keyword>
<evidence type="ECO:0000313" key="2">
    <source>
        <dbReference type="EMBL" id="CRY97646.1"/>
    </source>
</evidence>
<reference evidence="2" key="1">
    <citation type="submission" date="2015-06" db="EMBL/GenBank/DDBJ databases">
        <authorList>
            <person name="Joergensen T."/>
        </authorList>
    </citation>
    <scope>NUCLEOTIDE SEQUENCE</scope>
    <source>
        <plasmid evidence="2">pRGFK1673</plasmid>
    </source>
</reference>
<feature type="region of interest" description="Disordered" evidence="1">
    <location>
        <begin position="55"/>
        <end position="74"/>
    </location>
</feature>
<dbReference type="EMBL" id="LN854177">
    <property type="protein sequence ID" value="CRY97646.1"/>
    <property type="molecule type" value="Genomic_DNA"/>
</dbReference>
<name>A0A0H5Q6I4_9ZZZZ</name>
<evidence type="ECO:0000256" key="1">
    <source>
        <dbReference type="SAM" id="MobiDB-lite"/>
    </source>
</evidence>